<feature type="domain" description="Methyltransferase" evidence="2">
    <location>
        <begin position="41"/>
        <end position="133"/>
    </location>
</feature>
<keyword evidence="3" id="KW-0489">Methyltransferase</keyword>
<reference evidence="3 4" key="1">
    <citation type="submission" date="2018-02" db="EMBL/GenBank/DDBJ databases">
        <title>Comparative genomes isolates from brazilian mangrove.</title>
        <authorList>
            <person name="Araujo J.E."/>
            <person name="Taketani R.G."/>
            <person name="Silva M.C.P."/>
            <person name="Loureco M.V."/>
            <person name="Andreote F.D."/>
        </authorList>
    </citation>
    <scope>NUCLEOTIDE SEQUENCE [LARGE SCALE GENOMIC DNA]</scope>
    <source>
        <strain evidence="3 4">HEX-2 MGV</strain>
    </source>
</reference>
<evidence type="ECO:0000313" key="4">
    <source>
        <dbReference type="Proteomes" id="UP000240009"/>
    </source>
</evidence>
<organism evidence="3 4">
    <name type="scientific">Blastopirellula marina</name>
    <dbReference type="NCBI Taxonomy" id="124"/>
    <lineage>
        <taxon>Bacteria</taxon>
        <taxon>Pseudomonadati</taxon>
        <taxon>Planctomycetota</taxon>
        <taxon>Planctomycetia</taxon>
        <taxon>Pirellulales</taxon>
        <taxon>Pirellulaceae</taxon>
        <taxon>Blastopirellula</taxon>
    </lineage>
</organism>
<proteinExistence type="predicted"/>
<comment type="caution">
    <text evidence="3">The sequence shown here is derived from an EMBL/GenBank/DDBJ whole genome shotgun (WGS) entry which is preliminary data.</text>
</comment>
<protein>
    <submittedName>
        <fullName evidence="3">SAM-dependent methyltransferase</fullName>
    </submittedName>
</protein>
<gene>
    <name evidence="3" type="ORF">C5Y96_23835</name>
</gene>
<dbReference type="PANTHER" id="PTHR43861">
    <property type="entry name" value="TRANS-ACONITATE 2-METHYLTRANSFERASE-RELATED"/>
    <property type="match status" value="1"/>
</dbReference>
<dbReference type="GO" id="GO:0008168">
    <property type="term" value="F:methyltransferase activity"/>
    <property type="evidence" value="ECO:0007669"/>
    <property type="project" value="UniProtKB-KW"/>
</dbReference>
<accession>A0A2S8EZM5</accession>
<dbReference type="Proteomes" id="UP000240009">
    <property type="component" value="Unassembled WGS sequence"/>
</dbReference>
<dbReference type="Pfam" id="PF13649">
    <property type="entry name" value="Methyltransf_25"/>
    <property type="match status" value="1"/>
</dbReference>
<dbReference type="CDD" id="cd02440">
    <property type="entry name" value="AdoMet_MTases"/>
    <property type="match status" value="1"/>
</dbReference>
<dbReference type="SUPFAM" id="SSF53335">
    <property type="entry name" value="S-adenosyl-L-methionine-dependent methyltransferases"/>
    <property type="match status" value="1"/>
</dbReference>
<name>A0A2S8EZM5_9BACT</name>
<dbReference type="Gene3D" id="3.40.50.150">
    <property type="entry name" value="Vaccinia Virus protein VP39"/>
    <property type="match status" value="1"/>
</dbReference>
<evidence type="ECO:0000256" key="1">
    <source>
        <dbReference type="ARBA" id="ARBA00022679"/>
    </source>
</evidence>
<evidence type="ECO:0000313" key="3">
    <source>
        <dbReference type="EMBL" id="PQO25375.1"/>
    </source>
</evidence>
<dbReference type="InterPro" id="IPR041698">
    <property type="entry name" value="Methyltransf_25"/>
</dbReference>
<dbReference type="PANTHER" id="PTHR43861:SF3">
    <property type="entry name" value="PUTATIVE (AFU_ORTHOLOGUE AFUA_2G14390)-RELATED"/>
    <property type="match status" value="1"/>
</dbReference>
<keyword evidence="1 3" id="KW-0808">Transferase</keyword>
<dbReference type="InterPro" id="IPR029063">
    <property type="entry name" value="SAM-dependent_MTases_sf"/>
</dbReference>
<dbReference type="EMBL" id="PUIA01000081">
    <property type="protein sequence ID" value="PQO25375.1"/>
    <property type="molecule type" value="Genomic_DNA"/>
</dbReference>
<dbReference type="AlphaFoldDB" id="A0A2S8EZM5"/>
<dbReference type="GO" id="GO:0032259">
    <property type="term" value="P:methylation"/>
    <property type="evidence" value="ECO:0007669"/>
    <property type="project" value="UniProtKB-KW"/>
</dbReference>
<evidence type="ECO:0000259" key="2">
    <source>
        <dbReference type="Pfam" id="PF13649"/>
    </source>
</evidence>
<sequence>MSEDVQEFWNSRFGREEYIYGTTPNTFLASSIHHFPPQTKVLCLAEGEGRNALLLCQQGYQVHAVDLSTEGKAKAERLAAQHQVSLTYEISDLNDYDYGENRWDAIVSIFAHIDSASRANIYPKAIASLKEGGIFLLESYHPRQLEYGTGGPKDVDMLVTLENLRAQLGSLQVLHEAELERDVTEGTFHTGSAFVTQLIVRKGE</sequence>
<dbReference type="OrthoDB" id="9804312at2"/>
<dbReference type="RefSeq" id="WP_105358678.1">
    <property type="nucleotide sequence ID" value="NZ_PUIA01000081.1"/>
</dbReference>